<feature type="transmembrane region" description="Helical" evidence="1">
    <location>
        <begin position="394"/>
        <end position="411"/>
    </location>
</feature>
<protein>
    <submittedName>
        <fullName evidence="2">Glycosyltransferase family 39 protein</fullName>
    </submittedName>
</protein>
<keyword evidence="1" id="KW-0812">Transmembrane</keyword>
<feature type="transmembrane region" description="Helical" evidence="1">
    <location>
        <begin position="207"/>
        <end position="223"/>
    </location>
</feature>
<accession>A0A7K3WUS9</accession>
<feature type="transmembrane region" description="Helical" evidence="1">
    <location>
        <begin position="156"/>
        <end position="175"/>
    </location>
</feature>
<keyword evidence="1" id="KW-1133">Transmembrane helix</keyword>
<gene>
    <name evidence="2" type="ORF">G3O08_17340</name>
</gene>
<feature type="transmembrane region" description="Helical" evidence="1">
    <location>
        <begin position="258"/>
        <end position="276"/>
    </location>
</feature>
<dbReference type="RefSeq" id="WP_163286723.1">
    <property type="nucleotide sequence ID" value="NZ_JAAGVY010000046.1"/>
</dbReference>
<feature type="transmembrane region" description="Helical" evidence="1">
    <location>
        <begin position="41"/>
        <end position="61"/>
    </location>
</feature>
<dbReference type="GO" id="GO:0016740">
    <property type="term" value="F:transferase activity"/>
    <property type="evidence" value="ECO:0007669"/>
    <property type="project" value="UniProtKB-KW"/>
</dbReference>
<name>A0A7K3WUS9_9FLAO</name>
<organism evidence="2 3">
    <name type="scientific">Cryomorpha ignava</name>
    <dbReference type="NCBI Taxonomy" id="101383"/>
    <lineage>
        <taxon>Bacteria</taxon>
        <taxon>Pseudomonadati</taxon>
        <taxon>Bacteroidota</taxon>
        <taxon>Flavobacteriia</taxon>
        <taxon>Flavobacteriales</taxon>
        <taxon>Cryomorphaceae</taxon>
        <taxon>Cryomorpha</taxon>
    </lineage>
</organism>
<sequence>MTSNFKLNRSTLVALLVIGAFLIFETSRVIGDGGAITWDAFGFYYYLKLIFVDHSLILESLDSIKPIFEKYDPSTTLYQFTTLPNGRIIVRYPIGQALLYLPFFIIAHITALLSDFPADGFSKPYDIAMRIGGLIYHFLGFYFVGRILRLHFSDKVVGITLVVLFFGTNAFSLFMGSALSAQGSLFFLVAWFIWLVDRYFKEKTNGLIIGVGCVFGLICLNRPTDFVTLIPAILWPLTIPGLFLKEEIKSFFKRKKQVFLLIGTIVFFAFIQFGYWKYAGGSWFIDSYGNPAEGLDFLSPHTIPFLFSFKSGWLVYTPLMILVLIFLIYKSYKKDRTMQVVLIYTVLFIYLASSWTNWWYGNGFSQRAMGQAYALLSIPLAGLINFAFFKKHKFSFLPAILIPVFVVLSIWQTKQFHNGVLTGETVTADYYFASFFDLYQNPENKDLLGFSHYDIYMQPNYNLPDGYELANTVELAVDEENQNLAGNEWPKGFSIPYKDLSDADYSFILFSAVFEGSPPKSAVLVTTFNHNGAYGYQGRDFPQVLVDTNFVANLYTATSVYLTPPMRSTNDKFSAYLWNRGLEAGILKELRLEVFVKSEDN</sequence>
<proteinExistence type="predicted"/>
<reference evidence="2 3" key="1">
    <citation type="submission" date="2020-02" db="EMBL/GenBank/DDBJ databases">
        <title>Out from the shadows clarifying the taxonomy of the family Cryomorphaceae and related taxa by utilizing the GTDB taxonomic framework.</title>
        <authorList>
            <person name="Bowman J.P."/>
        </authorList>
    </citation>
    <scope>NUCLEOTIDE SEQUENCE [LARGE SCALE GENOMIC DNA]</scope>
    <source>
        <strain evidence="2 3">QSSC 1-22</strain>
    </source>
</reference>
<keyword evidence="2" id="KW-0808">Transferase</keyword>
<dbReference type="Proteomes" id="UP000486602">
    <property type="component" value="Unassembled WGS sequence"/>
</dbReference>
<evidence type="ECO:0000313" key="3">
    <source>
        <dbReference type="Proteomes" id="UP000486602"/>
    </source>
</evidence>
<evidence type="ECO:0000313" key="2">
    <source>
        <dbReference type="EMBL" id="NEN25264.1"/>
    </source>
</evidence>
<feature type="transmembrane region" description="Helical" evidence="1">
    <location>
        <begin position="313"/>
        <end position="329"/>
    </location>
</feature>
<feature type="transmembrane region" description="Helical" evidence="1">
    <location>
        <begin position="97"/>
        <end position="115"/>
    </location>
</feature>
<evidence type="ECO:0000256" key="1">
    <source>
        <dbReference type="SAM" id="Phobius"/>
    </source>
</evidence>
<feature type="transmembrane region" description="Helical" evidence="1">
    <location>
        <begin position="229"/>
        <end position="246"/>
    </location>
</feature>
<feature type="transmembrane region" description="Helical" evidence="1">
    <location>
        <begin position="372"/>
        <end position="389"/>
    </location>
</feature>
<dbReference type="AlphaFoldDB" id="A0A7K3WUS9"/>
<dbReference type="EMBL" id="JAAGVY010000046">
    <property type="protein sequence ID" value="NEN25264.1"/>
    <property type="molecule type" value="Genomic_DNA"/>
</dbReference>
<feature type="transmembrane region" description="Helical" evidence="1">
    <location>
        <begin position="341"/>
        <end position="360"/>
    </location>
</feature>
<comment type="caution">
    <text evidence="2">The sequence shown here is derived from an EMBL/GenBank/DDBJ whole genome shotgun (WGS) entry which is preliminary data.</text>
</comment>
<keyword evidence="1" id="KW-0472">Membrane</keyword>
<feature type="transmembrane region" description="Helical" evidence="1">
    <location>
        <begin position="181"/>
        <end position="200"/>
    </location>
</feature>
<keyword evidence="3" id="KW-1185">Reference proteome</keyword>
<feature type="transmembrane region" description="Helical" evidence="1">
    <location>
        <begin position="127"/>
        <end position="144"/>
    </location>
</feature>